<dbReference type="PANTHER" id="PTHR45947:SF15">
    <property type="entry name" value="TEICHURONIC ACID BIOSYNTHESIS GLYCOSYLTRANSFERASE TUAC-RELATED"/>
    <property type="match status" value="1"/>
</dbReference>
<dbReference type="InterPro" id="IPR028098">
    <property type="entry name" value="Glyco_trans_4-like_N"/>
</dbReference>
<sequence>MKIAYLINTYPKPSHTFIRREIAALETMGWQVHRFAMRSDRGALVDPVDFTEDDKTEHVLEIGGKNLLRSSLGWMLRHPGQALAGLKMALRCGNKGKSGGPGTGGVPRHLIYLLEAAHIARRAQELGIKHIHAHFGTNSATVAMLAEALGGPGFSFTVHGPEEFDAPRAFSFPEKIARARFTVAISSYCRSQLFRWSQIPEWSKIKEVHCGVETSGYPAPAPMPEGGPHLVAIGRLCEQKGFPVLIETMAIAAKRLPGLTLTICGDGELRTLIDGEIARHGIKDRIHIAGWVDESGVRAAIANAHALILPSLAEGLPMVVIEAMACGRPVISTCINGVPELLTPNEGWLVPAGDPAALADAIVALSNTPNDVLAQMGLAARARAMARHDGNTEAAKLAVHFSDALRLDAMNTQSQDLADHHLTVQNSA</sequence>
<keyword evidence="3" id="KW-1185">Reference proteome</keyword>
<dbReference type="AlphaFoldDB" id="A0AA37U019"/>
<dbReference type="Proteomes" id="UP001157355">
    <property type="component" value="Unassembled WGS sequence"/>
</dbReference>
<accession>A0AA37U019</accession>
<dbReference type="PANTHER" id="PTHR45947">
    <property type="entry name" value="SULFOQUINOVOSYL TRANSFERASE SQD2"/>
    <property type="match status" value="1"/>
</dbReference>
<proteinExistence type="predicted"/>
<dbReference type="InterPro" id="IPR050194">
    <property type="entry name" value="Glycosyltransferase_grp1"/>
</dbReference>
<dbReference type="SUPFAM" id="SSF53756">
    <property type="entry name" value="UDP-Glycosyltransferase/glycogen phosphorylase"/>
    <property type="match status" value="1"/>
</dbReference>
<dbReference type="GO" id="GO:0016757">
    <property type="term" value="F:glycosyltransferase activity"/>
    <property type="evidence" value="ECO:0007669"/>
    <property type="project" value="UniProtKB-ARBA"/>
</dbReference>
<dbReference type="Pfam" id="PF13692">
    <property type="entry name" value="Glyco_trans_1_4"/>
    <property type="match status" value="1"/>
</dbReference>
<dbReference type="EMBL" id="BSPP01000002">
    <property type="protein sequence ID" value="GLS85390.1"/>
    <property type="molecule type" value="Genomic_DNA"/>
</dbReference>
<comment type="caution">
    <text evidence="2">The sequence shown here is derived from an EMBL/GenBank/DDBJ whole genome shotgun (WGS) entry which is preliminary data.</text>
</comment>
<evidence type="ECO:0000313" key="2">
    <source>
        <dbReference type="EMBL" id="GLS85390.1"/>
    </source>
</evidence>
<organism evidence="2 3">
    <name type="scientific">Cypionkella aquatica</name>
    <dbReference type="NCBI Taxonomy" id="1756042"/>
    <lineage>
        <taxon>Bacteria</taxon>
        <taxon>Pseudomonadati</taxon>
        <taxon>Pseudomonadota</taxon>
        <taxon>Alphaproteobacteria</taxon>
        <taxon>Rhodobacterales</taxon>
        <taxon>Paracoccaceae</taxon>
        <taxon>Cypionkella</taxon>
    </lineage>
</organism>
<evidence type="ECO:0000259" key="1">
    <source>
        <dbReference type="Pfam" id="PF13439"/>
    </source>
</evidence>
<reference evidence="2 3" key="1">
    <citation type="journal article" date="2014" name="Int. J. Syst. Evol. Microbiol.">
        <title>Complete genome sequence of Corynebacterium casei LMG S-19264T (=DSM 44701T), isolated from a smear-ripened cheese.</title>
        <authorList>
            <consortium name="US DOE Joint Genome Institute (JGI-PGF)"/>
            <person name="Walter F."/>
            <person name="Albersmeier A."/>
            <person name="Kalinowski J."/>
            <person name="Ruckert C."/>
        </authorList>
    </citation>
    <scope>NUCLEOTIDE SEQUENCE [LARGE SCALE GENOMIC DNA]</scope>
    <source>
        <strain evidence="2 3">NBRC 111766</strain>
    </source>
</reference>
<gene>
    <name evidence="2" type="ORF">GCM10010873_03630</name>
</gene>
<dbReference type="Gene3D" id="3.40.50.2000">
    <property type="entry name" value="Glycogen Phosphorylase B"/>
    <property type="match status" value="2"/>
</dbReference>
<name>A0AA37U019_9RHOB</name>
<dbReference type="RefSeq" id="WP_284323612.1">
    <property type="nucleotide sequence ID" value="NZ_BSPP01000002.1"/>
</dbReference>
<dbReference type="Pfam" id="PF13439">
    <property type="entry name" value="Glyco_transf_4"/>
    <property type="match status" value="1"/>
</dbReference>
<evidence type="ECO:0000313" key="3">
    <source>
        <dbReference type="Proteomes" id="UP001157355"/>
    </source>
</evidence>
<protein>
    <submittedName>
        <fullName evidence="2">Colanic acid biosynthesis glycosyltransferase WcaL</fullName>
    </submittedName>
</protein>
<feature type="domain" description="Glycosyltransferase subfamily 4-like N-terminal" evidence="1">
    <location>
        <begin position="106"/>
        <end position="214"/>
    </location>
</feature>
<dbReference type="CDD" id="cd03801">
    <property type="entry name" value="GT4_PimA-like"/>
    <property type="match status" value="1"/>
</dbReference>